<sequence length="157" mass="17044">MGLLLAGLISCNQQSGKETTSTTSTYDLADSNMSQSVEPTQAVNGNYVSEGYQNRSKGYDWVGISVETTTDSTISVYVHSRTDVKKPTCTLDPTPAKRVKANVYQALLQEKPVLFTFSDTSVTISPLNQQDEGILHYYCSGGATLAGSYHKTSDQIK</sequence>
<proteinExistence type="predicted"/>
<evidence type="ECO:0000313" key="2">
    <source>
        <dbReference type="Proteomes" id="UP000192980"/>
    </source>
</evidence>
<keyword evidence="2" id="KW-1185">Reference proteome</keyword>
<name>A0A1X7JAT7_9SPHI</name>
<dbReference type="AlphaFoldDB" id="A0A1X7JAT7"/>
<dbReference type="Proteomes" id="UP000192980">
    <property type="component" value="Unassembled WGS sequence"/>
</dbReference>
<evidence type="ECO:0000313" key="1">
    <source>
        <dbReference type="EMBL" id="SMG24919.1"/>
    </source>
</evidence>
<protein>
    <submittedName>
        <fullName evidence="1">Uncharacterized protein</fullName>
    </submittedName>
</protein>
<dbReference type="EMBL" id="FXAU01000002">
    <property type="protein sequence ID" value="SMG24919.1"/>
    <property type="molecule type" value="Genomic_DNA"/>
</dbReference>
<reference evidence="1 2" key="1">
    <citation type="submission" date="2017-04" db="EMBL/GenBank/DDBJ databases">
        <authorList>
            <person name="Afonso C.L."/>
            <person name="Miller P.J."/>
            <person name="Scott M.A."/>
            <person name="Spackman E."/>
            <person name="Goraichik I."/>
            <person name="Dimitrov K.M."/>
            <person name="Suarez D.L."/>
            <person name="Swayne D.E."/>
        </authorList>
    </citation>
    <scope>NUCLEOTIDE SEQUENCE [LARGE SCALE GENOMIC DNA]</scope>
    <source>
        <strain evidence="1 2">DSM 22418</strain>
    </source>
</reference>
<organism evidence="1 2">
    <name type="scientific">Sphingobacterium psychroaquaticum</name>
    <dbReference type="NCBI Taxonomy" id="561061"/>
    <lineage>
        <taxon>Bacteria</taxon>
        <taxon>Pseudomonadati</taxon>
        <taxon>Bacteroidota</taxon>
        <taxon>Sphingobacteriia</taxon>
        <taxon>Sphingobacteriales</taxon>
        <taxon>Sphingobacteriaceae</taxon>
        <taxon>Sphingobacterium</taxon>
    </lineage>
</organism>
<gene>
    <name evidence="1" type="ORF">SAMN05660862_1693</name>
</gene>
<accession>A0A1X7JAT7</accession>